<dbReference type="Proteomes" id="UP000245523">
    <property type="component" value="Unassembled WGS sequence"/>
</dbReference>
<evidence type="ECO:0000313" key="1">
    <source>
        <dbReference type="EMBL" id="PWK96645.1"/>
    </source>
</evidence>
<evidence type="ECO:0008006" key="3">
    <source>
        <dbReference type="Google" id="ProtNLM"/>
    </source>
</evidence>
<proteinExistence type="predicted"/>
<organism evidence="1 2">
    <name type="scientific">Hallerella porci</name>
    <dbReference type="NCBI Taxonomy" id="1945871"/>
    <lineage>
        <taxon>Bacteria</taxon>
        <taxon>Pseudomonadati</taxon>
        <taxon>Fibrobacterota</taxon>
        <taxon>Fibrobacteria</taxon>
        <taxon>Fibrobacterales</taxon>
        <taxon>Fibrobacteraceae</taxon>
        <taxon>Hallerella</taxon>
    </lineage>
</organism>
<accession>A0ABX5LJS6</accession>
<dbReference type="RefSeq" id="WP_109587548.1">
    <property type="nucleotide sequence ID" value="NZ_QGHD01000016.1"/>
</dbReference>
<protein>
    <recommendedName>
        <fullName evidence="3">Glycosyl transferase family 2</fullName>
    </recommendedName>
</protein>
<keyword evidence="2" id="KW-1185">Reference proteome</keyword>
<gene>
    <name evidence="1" type="ORF">B0H50_11629</name>
</gene>
<dbReference type="EMBL" id="QGHD01000016">
    <property type="protein sequence ID" value="PWK96645.1"/>
    <property type="molecule type" value="Genomic_DNA"/>
</dbReference>
<name>A0ABX5LJS6_9BACT</name>
<sequence>MNTPKAIISLTSWRARIKTVGLTIFNLLTTCPGFHIVLCLSSEEFPQKEAELPNDLVSMNKAGLLEILWVKRNYKSFKKVLPTMNKYHEVPIISADDDCLYRYNYAEELYQLWKNNPSFFVTYYTTQWIGKHITGGYATLYPPYVFKEFTKILDNEDILGSILACHEDDCLYACLRAKVNATHIMCLNKDFSAVAVSHDECAPLHDLYQGDTWKRHLETMWNIINPL</sequence>
<reference evidence="1 2" key="1">
    <citation type="submission" date="2018-05" db="EMBL/GenBank/DDBJ databases">
        <title>Animal gut microbial communities from fecal samples from Wisconsin, USA.</title>
        <authorList>
            <person name="Neumann A."/>
        </authorList>
    </citation>
    <scope>NUCLEOTIDE SEQUENCE [LARGE SCALE GENOMIC DNA]</scope>
    <source>
        <strain evidence="1 2">UWS4</strain>
    </source>
</reference>
<evidence type="ECO:0000313" key="2">
    <source>
        <dbReference type="Proteomes" id="UP000245523"/>
    </source>
</evidence>
<comment type="caution">
    <text evidence="1">The sequence shown here is derived from an EMBL/GenBank/DDBJ whole genome shotgun (WGS) entry which is preliminary data.</text>
</comment>